<dbReference type="PANTHER" id="PTHR46082">
    <property type="entry name" value="ATP/GTP-BINDING PROTEIN-RELATED"/>
    <property type="match status" value="1"/>
</dbReference>
<evidence type="ECO:0000313" key="2">
    <source>
        <dbReference type="EMBL" id="CCA73509.1"/>
    </source>
</evidence>
<organism evidence="2 3">
    <name type="scientific">Serendipita indica (strain DSM 11827)</name>
    <name type="common">Root endophyte fungus</name>
    <name type="synonym">Piriformospora indica</name>
    <dbReference type="NCBI Taxonomy" id="1109443"/>
    <lineage>
        <taxon>Eukaryota</taxon>
        <taxon>Fungi</taxon>
        <taxon>Dikarya</taxon>
        <taxon>Basidiomycota</taxon>
        <taxon>Agaricomycotina</taxon>
        <taxon>Agaricomycetes</taxon>
        <taxon>Sebacinales</taxon>
        <taxon>Serendipitaceae</taxon>
        <taxon>Serendipita</taxon>
    </lineage>
</organism>
<dbReference type="SUPFAM" id="SSF48452">
    <property type="entry name" value="TPR-like"/>
    <property type="match status" value="1"/>
</dbReference>
<dbReference type="eggNOG" id="KOG4231">
    <property type="taxonomic scope" value="Eukaryota"/>
</dbReference>
<reference evidence="2 3" key="1">
    <citation type="journal article" date="2011" name="PLoS Pathog.">
        <title>Endophytic Life Strategies Decoded by Genome and Transcriptome Analyses of the Mutualistic Root Symbiont Piriformospora indica.</title>
        <authorList>
            <person name="Zuccaro A."/>
            <person name="Lahrmann U."/>
            <person name="Guldener U."/>
            <person name="Langen G."/>
            <person name="Pfiffi S."/>
            <person name="Biedenkopf D."/>
            <person name="Wong P."/>
            <person name="Samans B."/>
            <person name="Grimm C."/>
            <person name="Basiewicz M."/>
            <person name="Murat C."/>
            <person name="Martin F."/>
            <person name="Kogel K.H."/>
        </authorList>
    </citation>
    <scope>NUCLEOTIDE SEQUENCE [LARGE SCALE GENOMIC DNA]</scope>
    <source>
        <strain evidence="2 3">DSM 11827</strain>
    </source>
</reference>
<dbReference type="GO" id="GO:0043531">
    <property type="term" value="F:ADP binding"/>
    <property type="evidence" value="ECO:0007669"/>
    <property type="project" value="InterPro"/>
</dbReference>
<dbReference type="Proteomes" id="UP000007148">
    <property type="component" value="Unassembled WGS sequence"/>
</dbReference>
<dbReference type="InterPro" id="IPR011990">
    <property type="entry name" value="TPR-like_helical_dom_sf"/>
</dbReference>
<keyword evidence="1" id="KW-0812">Transmembrane</keyword>
<dbReference type="InterPro" id="IPR016035">
    <property type="entry name" value="Acyl_Trfase/lysoPLipase"/>
</dbReference>
<name>G4TQB6_SERID</name>
<keyword evidence="1" id="KW-1133">Transmembrane helix</keyword>
<proteinExistence type="predicted"/>
<dbReference type="InParanoid" id="G4TQB6"/>
<dbReference type="HOGENOM" id="CLU_000288_125_6_1"/>
<dbReference type="Gene3D" id="3.40.1090.10">
    <property type="entry name" value="Cytosolic phospholipase A2 catalytic domain"/>
    <property type="match status" value="1"/>
</dbReference>
<dbReference type="SUPFAM" id="SSF52540">
    <property type="entry name" value="P-loop containing nucleoside triphosphate hydrolases"/>
    <property type="match status" value="1"/>
</dbReference>
<dbReference type="InterPro" id="IPR027417">
    <property type="entry name" value="P-loop_NTPase"/>
</dbReference>
<dbReference type="EMBL" id="CAFZ01000231">
    <property type="protein sequence ID" value="CCA73509.1"/>
    <property type="molecule type" value="Genomic_DNA"/>
</dbReference>
<sequence>MSALRILKEYFHRLEMDQKFRQRPCQYFDMIVGSGGGGVIAVLLGVLGMDIDKASLAFSRVCKVALLGDARSLTPEERTERLRGAIKQILGEIQVPEDSAFNSKVGLAGECKVAVLYQSAAHLGRCNLFRNYDSRHLALNATIMQVMLTAWATPTLFSSVRIEDEIGYEEVVSAASSCSNPIFEAIREAYASYGDQMTSCILSLGSGSQSTQNTDKGWKASITQSAKEAMRIAEDAQRRFGDSDIYFRLSVTPAIGDDQDVPGNTFGMIASSTSHYLSLTHQDKLIDECLRKSNRPGVIDLKSLAQVRGDATILRHGLPPLSPFFILRKEPTRRIFQGITQGRDRNQTIVVLSGMSGSGKTQLSIDFALKYSELFQHILFIEASSKESIENGIIGQARSIASSFQNINLDETMRLLENPNGKFGTGWLIIFDNADDENIGIQKYLPNCSHGSIIITTRNPSLGNLAPEAHVTLDIMSVEEATQALFLSAMSVNEERTMRHVATAQKIVQRLGYLPIAIVQAGGYIRKQKCFWEYIGRLETNRANLLRHYTIQRDRLKYKHGVYAAFDTTLSVLSSRALNLLSMLACMHFASIPRELFILAAKRGFDHQAFDLLPPSDGFQHSVSLLQETLGPSGDKQRCESDLDEVLDELFQYSLITYVPYYSTVNIRLHPLLHAWAGDRLTAEQRLMYRAATARLLGSCFVRSEFDLLDELSPHVSGLLPFMGDFHLNERAGFCLSLGRDRKFELQRKLWEDIYTEVQMVYGDEDVRTSTAALLLASAYGDEGDITKMEKMERSVIEIRSALYGPDSLEAIEALHNLARTLLYDKGELEEAKEILLRVLDVRRRALGPQHVDLCWTLHTLGDIYYRSKRYSEAVSTFLEASKMSTDLRGRDHHATVNSLWMLARSYAAQQDPVAQIIVREIHHAQERILGPDHPITLSSLRWLGEFSYRLADYEGAEKFYRQELALISEHTGLTDSFKSSKRRWKINPTHRELPIPSYGQAI</sequence>
<feature type="transmembrane region" description="Helical" evidence="1">
    <location>
        <begin position="27"/>
        <end position="49"/>
    </location>
</feature>
<evidence type="ECO:0000256" key="1">
    <source>
        <dbReference type="SAM" id="Phobius"/>
    </source>
</evidence>
<dbReference type="PANTHER" id="PTHR46082:SF6">
    <property type="entry name" value="AAA+ ATPASE DOMAIN-CONTAINING PROTEIN-RELATED"/>
    <property type="match status" value="1"/>
</dbReference>
<gene>
    <name evidence="2" type="ORF">PIIN_07462</name>
</gene>
<dbReference type="AlphaFoldDB" id="G4TQB6"/>
<keyword evidence="1" id="KW-0472">Membrane</keyword>
<dbReference type="InterPro" id="IPR053137">
    <property type="entry name" value="NLR-like"/>
</dbReference>
<dbReference type="SUPFAM" id="SSF52151">
    <property type="entry name" value="FabD/lysophospholipase-like"/>
    <property type="match status" value="1"/>
</dbReference>
<dbReference type="OrthoDB" id="630895at2759"/>
<accession>G4TQB6</accession>
<keyword evidence="3" id="KW-1185">Reference proteome</keyword>
<protein>
    <submittedName>
        <fullName evidence="2">Uncharacterized protein</fullName>
    </submittedName>
</protein>
<dbReference type="Gene3D" id="3.40.50.300">
    <property type="entry name" value="P-loop containing nucleotide triphosphate hydrolases"/>
    <property type="match status" value="1"/>
</dbReference>
<evidence type="ECO:0000313" key="3">
    <source>
        <dbReference type="Proteomes" id="UP000007148"/>
    </source>
</evidence>
<comment type="caution">
    <text evidence="2">The sequence shown here is derived from an EMBL/GenBank/DDBJ whole genome shotgun (WGS) entry which is preliminary data.</text>
</comment>
<dbReference type="Pfam" id="PF13424">
    <property type="entry name" value="TPR_12"/>
    <property type="match status" value="1"/>
</dbReference>
<dbReference type="Gene3D" id="1.25.40.10">
    <property type="entry name" value="Tetratricopeptide repeat domain"/>
    <property type="match status" value="2"/>
</dbReference>